<evidence type="ECO:0000313" key="3">
    <source>
        <dbReference type="Proteomes" id="UP000553632"/>
    </source>
</evidence>
<feature type="compositionally biased region" description="Polar residues" evidence="1">
    <location>
        <begin position="61"/>
        <end position="87"/>
    </location>
</feature>
<name>A0A7J6SXS2_PEROL</name>
<evidence type="ECO:0000256" key="1">
    <source>
        <dbReference type="SAM" id="MobiDB-lite"/>
    </source>
</evidence>
<evidence type="ECO:0000313" key="2">
    <source>
        <dbReference type="EMBL" id="KAF4737633.1"/>
    </source>
</evidence>
<dbReference type="EMBL" id="JABANO010014990">
    <property type="protein sequence ID" value="KAF4737633.1"/>
    <property type="molecule type" value="Genomic_DNA"/>
</dbReference>
<accession>A0A7J6SXS2</accession>
<dbReference type="OMA" id="FPRKHWF"/>
<organism evidence="2 3">
    <name type="scientific">Perkinsus olseni</name>
    <name type="common">Perkinsus atlanticus</name>
    <dbReference type="NCBI Taxonomy" id="32597"/>
    <lineage>
        <taxon>Eukaryota</taxon>
        <taxon>Sar</taxon>
        <taxon>Alveolata</taxon>
        <taxon>Perkinsozoa</taxon>
        <taxon>Perkinsea</taxon>
        <taxon>Perkinsida</taxon>
        <taxon>Perkinsidae</taxon>
        <taxon>Perkinsus</taxon>
    </lineage>
</organism>
<keyword evidence="3" id="KW-1185">Reference proteome</keyword>
<sequence>MITVSVQVPQGATGGSTIQIIDPTSGRPFQVQVPAGLKPGDTFNVDLGPTIVQGQPVGGPNQPSGGVQHHTSQAPPQTVIINSGPDQSPSAADAAGSAACCAWCAMQVPQGASGGSTLQITDPATGRPMQVQVPAGLKPGDTFNVEVAPTIVTGHPYDAGYGGYDSYGTSYQHPPHQTVIITDSSRPPVDDNAEAAASAASCCLCLSTSAPPAYNPYQAGNQGASGGGGSSIISVQVPPGAVGGTTLQITNPYTGAPVQVQVPHGLSPGQVFQVQLPPTASYANSYQSTAYAQPMHYQQPPKQTIIIHESDDRRRYGNDDAGLACCAGMLGACAACALCDILMQI</sequence>
<comment type="caution">
    <text evidence="2">The sequence shown here is derived from an EMBL/GenBank/DDBJ whole genome shotgun (WGS) entry which is preliminary data.</text>
</comment>
<feature type="region of interest" description="Disordered" evidence="1">
    <location>
        <begin position="53"/>
        <end position="92"/>
    </location>
</feature>
<dbReference type="Proteomes" id="UP000553632">
    <property type="component" value="Unassembled WGS sequence"/>
</dbReference>
<dbReference type="AlphaFoldDB" id="A0A7J6SXS2"/>
<reference evidence="2 3" key="1">
    <citation type="submission" date="2020-04" db="EMBL/GenBank/DDBJ databases">
        <title>Perkinsus olseni comparative genomics.</title>
        <authorList>
            <person name="Bogema D.R."/>
        </authorList>
    </citation>
    <scope>NUCLEOTIDE SEQUENCE [LARGE SCALE GENOMIC DNA]</scope>
    <source>
        <strain evidence="2 3">ATCC PRA-207</strain>
    </source>
</reference>
<gene>
    <name evidence="2" type="ORF">FOZ63_024918</name>
</gene>
<protein>
    <submittedName>
        <fullName evidence="2">Uncharacterized protein</fullName>
    </submittedName>
</protein>
<proteinExistence type="predicted"/>